<dbReference type="AlphaFoldDB" id="A0AA41CP44"/>
<dbReference type="EMBL" id="JAAOCP010000001">
    <property type="protein sequence ID" value="MBJ7637898.1"/>
    <property type="molecule type" value="Genomic_DNA"/>
</dbReference>
<accession>A0AA41CP44</accession>
<comment type="caution">
    <text evidence="1">The sequence shown here is derived from an EMBL/GenBank/DDBJ whole genome shotgun (WGS) entry which is preliminary data.</text>
</comment>
<dbReference type="Proteomes" id="UP000728106">
    <property type="component" value="Unassembled WGS sequence"/>
</dbReference>
<organism evidence="1 2">
    <name type="scientific">Weissella confusa</name>
    <name type="common">Lactobacillus confusus</name>
    <dbReference type="NCBI Taxonomy" id="1583"/>
    <lineage>
        <taxon>Bacteria</taxon>
        <taxon>Bacillati</taxon>
        <taxon>Bacillota</taxon>
        <taxon>Bacilli</taxon>
        <taxon>Lactobacillales</taxon>
        <taxon>Lactobacillaceae</taxon>
        <taxon>Weissella</taxon>
    </lineage>
</organism>
<evidence type="ECO:0000313" key="2">
    <source>
        <dbReference type="Proteomes" id="UP000728106"/>
    </source>
</evidence>
<protein>
    <submittedName>
        <fullName evidence="1">Uncharacterized protein</fullName>
    </submittedName>
</protein>
<gene>
    <name evidence="1" type="ORF">HAU20_00480</name>
</gene>
<sequence>MTTNHYPSEFFTNKDVEDNWIYEWPVIAGVASREEVDHATLKELQYLNALADKKQAYVSGPFGLGGEE</sequence>
<reference evidence="1 2" key="1">
    <citation type="journal article" date="2021" name="Int. J. Food Microbiol.">
        <title>Safety demonstration of a microbial species for use in the food chain: Weissella confusa.</title>
        <authorList>
            <person name="Bourdichon F."/>
            <person name="Patrone V."/>
            <person name="Fontana A."/>
            <person name="Milani G."/>
            <person name="Morelli L."/>
        </authorList>
    </citation>
    <scope>NUCLEOTIDE SEQUENCE [LARGE SCALE GENOMIC DNA]</scope>
    <source>
        <strain evidence="1 2">CCUG 43002</strain>
    </source>
</reference>
<name>A0AA41CP44_WEICO</name>
<evidence type="ECO:0000313" key="1">
    <source>
        <dbReference type="EMBL" id="MBJ7637898.1"/>
    </source>
</evidence>
<keyword evidence="2" id="KW-1185">Reference proteome</keyword>
<proteinExistence type="predicted"/>